<proteinExistence type="predicted"/>
<dbReference type="Proteomes" id="UP001165422">
    <property type="component" value="Unassembled WGS sequence"/>
</dbReference>
<evidence type="ECO:0000259" key="1">
    <source>
        <dbReference type="Pfam" id="PF02589"/>
    </source>
</evidence>
<comment type="caution">
    <text evidence="2">The sequence shown here is derived from an EMBL/GenBank/DDBJ whole genome shotgun (WGS) entry which is preliminary data.</text>
</comment>
<dbReference type="InterPro" id="IPR037171">
    <property type="entry name" value="NagB/RpiA_transferase-like"/>
</dbReference>
<evidence type="ECO:0000313" key="3">
    <source>
        <dbReference type="Proteomes" id="UP001165422"/>
    </source>
</evidence>
<organism evidence="2 3">
    <name type="scientific">Clostridium aromativorans</name>
    <dbReference type="NCBI Taxonomy" id="2836848"/>
    <lineage>
        <taxon>Bacteria</taxon>
        <taxon>Bacillati</taxon>
        <taxon>Bacillota</taxon>
        <taxon>Clostridia</taxon>
        <taxon>Eubacteriales</taxon>
        <taxon>Clostridiaceae</taxon>
        <taxon>Clostridium</taxon>
    </lineage>
</organism>
<sequence length="213" mass="23891">MDENLKWVTDQRLKRTMENLEKNNMEAYFVNSKKEVIDKLGEILKDGDTVSVGGSMSLFEAGVIDFLRNGNYKFLDRYAENLKPEDIKDVFRKSFSADDYIVSTNALTEDGELYNVDGNGNRVAAMLYGPDKVIVIVGINKIVLNLDEAIDRVKYCSAPANVKRLNAGNPCAKLGYCVDCSSSGRICNEYTLIKRQNHKGRIKVIIVNEALGY</sequence>
<gene>
    <name evidence="2" type="ORF">LN736_12565</name>
</gene>
<dbReference type="Pfam" id="PF02589">
    <property type="entry name" value="LUD_dom"/>
    <property type="match status" value="1"/>
</dbReference>
<dbReference type="InterPro" id="IPR024185">
    <property type="entry name" value="FTHF_cligase-like_sf"/>
</dbReference>
<dbReference type="InterPro" id="IPR009501">
    <property type="entry name" value="UCP020269"/>
</dbReference>
<accession>A0ABS8N7D9</accession>
<feature type="domain" description="LUD" evidence="1">
    <location>
        <begin position="13"/>
        <end position="207"/>
    </location>
</feature>
<keyword evidence="3" id="KW-1185">Reference proteome</keyword>
<dbReference type="EMBL" id="JAJJPB010000017">
    <property type="protein sequence ID" value="MCC9295692.1"/>
    <property type="molecule type" value="Genomic_DNA"/>
</dbReference>
<dbReference type="PIRSF" id="PIRSF020269">
    <property type="entry name" value="DUF1121"/>
    <property type="match status" value="1"/>
</dbReference>
<name>A0ABS8N7D9_9CLOT</name>
<protein>
    <submittedName>
        <fullName evidence="2">Lactate utilization protein</fullName>
    </submittedName>
</protein>
<evidence type="ECO:0000313" key="2">
    <source>
        <dbReference type="EMBL" id="MCC9295692.1"/>
    </source>
</evidence>
<dbReference type="SUPFAM" id="SSF100950">
    <property type="entry name" value="NagB/RpiA/CoA transferase-like"/>
    <property type="match status" value="1"/>
</dbReference>
<dbReference type="PANTHER" id="PTHR36179">
    <property type="entry name" value="LUD_DOM DOMAIN-CONTAINING PROTEIN"/>
    <property type="match status" value="1"/>
</dbReference>
<dbReference type="Gene3D" id="3.40.50.10420">
    <property type="entry name" value="NagB/RpiA/CoA transferase-like"/>
    <property type="match status" value="1"/>
</dbReference>
<dbReference type="PANTHER" id="PTHR36179:SF2">
    <property type="entry name" value="LUD DOMAIN-CONTAINING PROTEIN"/>
    <property type="match status" value="1"/>
</dbReference>
<dbReference type="RefSeq" id="WP_150357828.1">
    <property type="nucleotide sequence ID" value="NZ_JAJJPB010000017.1"/>
</dbReference>
<reference evidence="2" key="1">
    <citation type="submission" date="2021-11" db="EMBL/GenBank/DDBJ databases">
        <authorList>
            <person name="Qingchun L."/>
            <person name="Dong Z."/>
            <person name="Zongwei Q."/>
            <person name="Jia Z."/>
            <person name="Duotao L."/>
        </authorList>
    </citation>
    <scope>NUCLEOTIDE SEQUENCE</scope>
    <source>
        <strain evidence="2">WLY-B-L2</strain>
    </source>
</reference>
<dbReference type="InterPro" id="IPR003741">
    <property type="entry name" value="LUD_dom"/>
</dbReference>